<evidence type="ECO:0000256" key="4">
    <source>
        <dbReference type="ARBA" id="ARBA00022821"/>
    </source>
</evidence>
<name>A0A5C7I9W4_9ROSI</name>
<dbReference type="Gene3D" id="3.80.10.10">
    <property type="entry name" value="Ribonuclease Inhibitor"/>
    <property type="match status" value="1"/>
</dbReference>
<dbReference type="SUPFAM" id="SSF52540">
    <property type="entry name" value="P-loop containing nucleoside triphosphate hydrolases"/>
    <property type="match status" value="1"/>
</dbReference>
<keyword evidence="2" id="KW-0677">Repeat</keyword>
<dbReference type="PANTHER" id="PTHR33463:SF198">
    <property type="entry name" value="RPP4C3"/>
    <property type="match status" value="1"/>
</dbReference>
<organism evidence="10 11">
    <name type="scientific">Acer yangbiense</name>
    <dbReference type="NCBI Taxonomy" id="1000413"/>
    <lineage>
        <taxon>Eukaryota</taxon>
        <taxon>Viridiplantae</taxon>
        <taxon>Streptophyta</taxon>
        <taxon>Embryophyta</taxon>
        <taxon>Tracheophyta</taxon>
        <taxon>Spermatophyta</taxon>
        <taxon>Magnoliopsida</taxon>
        <taxon>eudicotyledons</taxon>
        <taxon>Gunneridae</taxon>
        <taxon>Pentapetalae</taxon>
        <taxon>rosids</taxon>
        <taxon>malvids</taxon>
        <taxon>Sapindales</taxon>
        <taxon>Sapindaceae</taxon>
        <taxon>Hippocastanoideae</taxon>
        <taxon>Acereae</taxon>
        <taxon>Acer</taxon>
    </lineage>
</organism>
<evidence type="ECO:0000313" key="11">
    <source>
        <dbReference type="Proteomes" id="UP000323000"/>
    </source>
</evidence>
<proteinExistence type="inferred from homology"/>
<feature type="compositionally biased region" description="Basic and acidic residues" evidence="7">
    <location>
        <begin position="259"/>
        <end position="281"/>
    </location>
</feature>
<keyword evidence="6" id="KW-0175">Coiled coil</keyword>
<reference evidence="11" key="1">
    <citation type="journal article" date="2019" name="Gigascience">
        <title>De novo genome assembly of the endangered Acer yangbiense, a plant species with extremely small populations endemic to Yunnan Province, China.</title>
        <authorList>
            <person name="Yang J."/>
            <person name="Wariss H.M."/>
            <person name="Tao L."/>
            <person name="Zhang R."/>
            <person name="Yun Q."/>
            <person name="Hollingsworth P."/>
            <person name="Dao Z."/>
            <person name="Luo G."/>
            <person name="Guo H."/>
            <person name="Ma Y."/>
            <person name="Sun W."/>
        </authorList>
    </citation>
    <scope>NUCLEOTIDE SEQUENCE [LARGE SCALE GENOMIC DNA]</scope>
    <source>
        <strain evidence="11">cv. Malutang</strain>
    </source>
</reference>
<feature type="coiled-coil region" evidence="6">
    <location>
        <begin position="41"/>
        <end position="93"/>
    </location>
</feature>
<feature type="domain" description="Disease resistance R13L4/SHOC-2-like LRR" evidence="9">
    <location>
        <begin position="480"/>
        <end position="764"/>
    </location>
</feature>
<dbReference type="Pfam" id="PF23598">
    <property type="entry name" value="LRR_14"/>
    <property type="match status" value="1"/>
</dbReference>
<dbReference type="GO" id="GO:0006952">
    <property type="term" value="P:defense response"/>
    <property type="evidence" value="ECO:0007669"/>
    <property type="project" value="UniProtKB-KW"/>
</dbReference>
<evidence type="ECO:0000256" key="6">
    <source>
        <dbReference type="SAM" id="Coils"/>
    </source>
</evidence>
<evidence type="ECO:0000256" key="1">
    <source>
        <dbReference type="ARBA" id="ARBA00008894"/>
    </source>
</evidence>
<dbReference type="InterPro" id="IPR055414">
    <property type="entry name" value="LRR_R13L4/SHOC2-like"/>
</dbReference>
<keyword evidence="11" id="KW-1185">Reference proteome</keyword>
<feature type="domain" description="NB-ARC" evidence="8">
    <location>
        <begin position="264"/>
        <end position="355"/>
    </location>
</feature>
<protein>
    <recommendedName>
        <fullName evidence="12">NB-ARC domain-containing protein</fullName>
    </recommendedName>
</protein>
<dbReference type="GO" id="GO:0043531">
    <property type="term" value="F:ADP binding"/>
    <property type="evidence" value="ECO:0007669"/>
    <property type="project" value="InterPro"/>
</dbReference>
<dbReference type="PANTHER" id="PTHR33463">
    <property type="entry name" value="NB-ARC DOMAIN-CONTAINING PROTEIN-RELATED"/>
    <property type="match status" value="1"/>
</dbReference>
<evidence type="ECO:0000256" key="5">
    <source>
        <dbReference type="ARBA" id="ARBA00022840"/>
    </source>
</evidence>
<evidence type="ECO:0008006" key="12">
    <source>
        <dbReference type="Google" id="ProtNLM"/>
    </source>
</evidence>
<keyword evidence="3" id="KW-0547">Nucleotide-binding</keyword>
<dbReference type="EMBL" id="VAHF01000003">
    <property type="protein sequence ID" value="TXG66100.1"/>
    <property type="molecule type" value="Genomic_DNA"/>
</dbReference>
<accession>A0A5C7I9W4</accession>
<evidence type="ECO:0000313" key="10">
    <source>
        <dbReference type="EMBL" id="TXG66100.1"/>
    </source>
</evidence>
<gene>
    <name evidence="10" type="ORF">EZV62_007375</name>
</gene>
<dbReference type="InterPro" id="IPR027417">
    <property type="entry name" value="P-loop_NTPase"/>
</dbReference>
<dbReference type="Proteomes" id="UP000323000">
    <property type="component" value="Chromosome 3"/>
</dbReference>
<dbReference type="InterPro" id="IPR042197">
    <property type="entry name" value="Apaf_helical"/>
</dbReference>
<dbReference type="InterPro" id="IPR002182">
    <property type="entry name" value="NB-ARC"/>
</dbReference>
<evidence type="ECO:0000256" key="7">
    <source>
        <dbReference type="SAM" id="MobiDB-lite"/>
    </source>
</evidence>
<dbReference type="PRINTS" id="PR00364">
    <property type="entry name" value="DISEASERSIST"/>
</dbReference>
<comment type="caution">
    <text evidence="10">The sequence shown here is derived from an EMBL/GenBank/DDBJ whole genome shotgun (WGS) entry which is preliminary data.</text>
</comment>
<comment type="similarity">
    <text evidence="1">Belongs to the disease resistance NB-LRR family.</text>
</comment>
<dbReference type="SUPFAM" id="SSF52058">
    <property type="entry name" value="L domain-like"/>
    <property type="match status" value="1"/>
</dbReference>
<dbReference type="GO" id="GO:0005524">
    <property type="term" value="F:ATP binding"/>
    <property type="evidence" value="ECO:0007669"/>
    <property type="project" value="UniProtKB-KW"/>
</dbReference>
<dbReference type="InterPro" id="IPR032675">
    <property type="entry name" value="LRR_dom_sf"/>
</dbReference>
<dbReference type="OrthoDB" id="1898799at2759"/>
<dbReference type="InterPro" id="IPR050905">
    <property type="entry name" value="Plant_NBS-LRR"/>
</dbReference>
<sequence length="776" mass="87482">MVEVAVAVAAKVVEYLVAPIARPLIYIWNYSSNFQNLDSEVRKLKGKRDAVQHSVDNARRNGEEIERHVQDWLESVKKTIDEASEIQEKEQSNMKCFKGLCVNPKKRYQYSTKAVYKAKAVVGLQQEANFEKVSYPITPEETWLPSSKGYEAFESRMSTLNDIIKALSNPNVNMVGVYGAGGIGKTTLARAVAEHAEYKKLFDVVAFAEVFEVPDIRRIQGEIADKLGLTFHEESVTGRARKLHKCLKQKKQEEQEEEKEQKKNNDLKKLKEKKEPKKEKEEKEQEKKILLVLDNLWARLELDKVGIPFGDDHKGCKLLLTARDLDALTAMGSQHNFCMDVLKDEEALNLFNTTAGDCIEQSDLEVLAKDVAEACGGLPIAIVTTASALKNKKQSEWKNALQELGRPSVRNFEGVAAAAYKSIEVSYSQLKDRELKSTFLLCSMMGYISTGNFLKYGVGLGMFESINTLEEARDRVGMPELRVLHLVGFDLLSLPTSLGLLVNLRALCMDKCEVKDIALIGELKVLEILNFRDSKIMRLPVEICKLIGLRLLDLNGCSNLKDIPPNFISRLTRLEELYLGGTSIQWEVQGRSKTCLDELKRLSHLSTLEISILHTKHETSRKLELNLGTSCSCFDFEDVPPKTPSVKNILSVLDGQGFPELEQLWVQDGPCLLTVVDSFESESRDPFPSLETLVLHKIFSIGREEDKIQLKELHSMTLARLPQLTVFCSASEVILEEEVDTLTPFFNEKDGFPSLEKIEVFNLDNLKIICQEQQLA</sequence>
<dbReference type="Gene3D" id="3.40.50.300">
    <property type="entry name" value="P-loop containing nucleotide triphosphate hydrolases"/>
    <property type="match status" value="1"/>
</dbReference>
<feature type="region of interest" description="Disordered" evidence="7">
    <location>
        <begin position="250"/>
        <end position="281"/>
    </location>
</feature>
<dbReference type="Gene3D" id="1.10.8.430">
    <property type="entry name" value="Helical domain of apoptotic protease-activating factors"/>
    <property type="match status" value="1"/>
</dbReference>
<keyword evidence="5" id="KW-0067">ATP-binding</keyword>
<evidence type="ECO:0000256" key="2">
    <source>
        <dbReference type="ARBA" id="ARBA00022737"/>
    </source>
</evidence>
<evidence type="ECO:0000256" key="3">
    <source>
        <dbReference type="ARBA" id="ARBA00022741"/>
    </source>
</evidence>
<evidence type="ECO:0000259" key="9">
    <source>
        <dbReference type="Pfam" id="PF23598"/>
    </source>
</evidence>
<keyword evidence="4" id="KW-0611">Plant defense</keyword>
<feature type="domain" description="NB-ARC" evidence="8">
    <location>
        <begin position="159"/>
        <end position="251"/>
    </location>
</feature>
<dbReference type="Pfam" id="PF00931">
    <property type="entry name" value="NB-ARC"/>
    <property type="match status" value="2"/>
</dbReference>
<evidence type="ECO:0000259" key="8">
    <source>
        <dbReference type="Pfam" id="PF00931"/>
    </source>
</evidence>
<dbReference type="AlphaFoldDB" id="A0A5C7I9W4"/>